<comment type="similarity">
    <text evidence="5">Belongs to the autoinducer synthase family.</text>
</comment>
<gene>
    <name evidence="6" type="ORF">BLTE_10030</name>
</gene>
<keyword evidence="7" id="KW-1185">Reference proteome</keyword>
<dbReference type="Pfam" id="PF00765">
    <property type="entry name" value="Autoind_synth"/>
    <property type="match status" value="1"/>
</dbReference>
<evidence type="ECO:0000256" key="3">
    <source>
        <dbReference type="ARBA" id="ARBA00022691"/>
    </source>
</evidence>
<dbReference type="InterPro" id="IPR016181">
    <property type="entry name" value="Acyl_CoA_acyltransferase"/>
</dbReference>
<dbReference type="AlphaFoldDB" id="A0A348FYD5"/>
<dbReference type="EMBL" id="AP018907">
    <property type="protein sequence ID" value="BBF92318.1"/>
    <property type="molecule type" value="Genomic_DNA"/>
</dbReference>
<keyword evidence="1 5" id="KW-0673">Quorum sensing</keyword>
<name>A0A348FYD5_9HYPH</name>
<evidence type="ECO:0000256" key="2">
    <source>
        <dbReference type="ARBA" id="ARBA00022679"/>
    </source>
</evidence>
<dbReference type="GO" id="GO:0007165">
    <property type="term" value="P:signal transduction"/>
    <property type="evidence" value="ECO:0007669"/>
    <property type="project" value="TreeGrafter"/>
</dbReference>
<keyword evidence="4 5" id="KW-0071">Autoinducer synthesis</keyword>
<evidence type="ECO:0000256" key="1">
    <source>
        <dbReference type="ARBA" id="ARBA00022654"/>
    </source>
</evidence>
<keyword evidence="3" id="KW-0949">S-adenosyl-L-methionine</keyword>
<dbReference type="GO" id="GO:0016740">
    <property type="term" value="F:transferase activity"/>
    <property type="evidence" value="ECO:0007669"/>
    <property type="project" value="UniProtKB-KW"/>
</dbReference>
<dbReference type="PANTHER" id="PTHR39322:SF1">
    <property type="entry name" value="ISOVALERYL-HOMOSERINE LACTONE SYNTHASE"/>
    <property type="match status" value="1"/>
</dbReference>
<accession>A0A348FYD5</accession>
<proteinExistence type="inferred from homology"/>
<dbReference type="KEGG" id="blag:BLTE_10030"/>
<organism evidence="6 7">
    <name type="scientific">Blastochloris tepida</name>
    <dbReference type="NCBI Taxonomy" id="2233851"/>
    <lineage>
        <taxon>Bacteria</taxon>
        <taxon>Pseudomonadati</taxon>
        <taxon>Pseudomonadota</taxon>
        <taxon>Alphaproteobacteria</taxon>
        <taxon>Hyphomicrobiales</taxon>
        <taxon>Blastochloridaceae</taxon>
        <taxon>Blastochloris</taxon>
    </lineage>
</organism>
<dbReference type="PROSITE" id="PS51187">
    <property type="entry name" value="AUTOINDUCER_SYNTH_2"/>
    <property type="match status" value="1"/>
</dbReference>
<keyword evidence="2" id="KW-0808">Transferase</keyword>
<evidence type="ECO:0000256" key="5">
    <source>
        <dbReference type="PROSITE-ProRule" id="PRU00533"/>
    </source>
</evidence>
<dbReference type="Proteomes" id="UP000266934">
    <property type="component" value="Chromosome"/>
</dbReference>
<reference evidence="6 7" key="1">
    <citation type="submission" date="2018-08" db="EMBL/GenBank/DDBJ databases">
        <title>Complete genome sequencing of Blastochloris tepida GI.</title>
        <authorList>
            <person name="Tsukatani Y."/>
            <person name="Mori H."/>
        </authorList>
    </citation>
    <scope>NUCLEOTIDE SEQUENCE [LARGE SCALE GENOMIC DNA]</scope>
    <source>
        <strain evidence="6 7">GI</strain>
    </source>
</reference>
<sequence length="178" mass="19777">MPLEIDQFDTLDAIYLLSIDKGKLLGGSRLIPSTRPHLLSEVFPYLAPRGVPRRPDVFEWTRIFVAKDCRGRETGSDSAAGGRALGEVLCGIFEFALEEGISAISAVGEMWWTPRFLEMGWKVQPLGLPTRIEGEWCNAFLFTVDDEVLANTRQCFGIEGSVLTRRGPQPPAVQHLDT</sequence>
<dbReference type="SUPFAM" id="SSF55729">
    <property type="entry name" value="Acyl-CoA N-acyltransferases (Nat)"/>
    <property type="match status" value="1"/>
</dbReference>
<evidence type="ECO:0008006" key="8">
    <source>
        <dbReference type="Google" id="ProtNLM"/>
    </source>
</evidence>
<dbReference type="GO" id="GO:0009372">
    <property type="term" value="P:quorum sensing"/>
    <property type="evidence" value="ECO:0007669"/>
    <property type="project" value="UniProtKB-UniRule"/>
</dbReference>
<dbReference type="PANTHER" id="PTHR39322">
    <property type="entry name" value="ACYL-HOMOSERINE-LACTONE SYNTHASE"/>
    <property type="match status" value="1"/>
</dbReference>
<evidence type="ECO:0000313" key="7">
    <source>
        <dbReference type="Proteomes" id="UP000266934"/>
    </source>
</evidence>
<protein>
    <recommendedName>
        <fullName evidence="8">Acyl-homoserine-lactone synthase</fullName>
    </recommendedName>
</protein>
<evidence type="ECO:0000313" key="6">
    <source>
        <dbReference type="EMBL" id="BBF92318.1"/>
    </source>
</evidence>
<dbReference type="InterPro" id="IPR001690">
    <property type="entry name" value="Autoind_synthase"/>
</dbReference>
<evidence type="ECO:0000256" key="4">
    <source>
        <dbReference type="ARBA" id="ARBA00022929"/>
    </source>
</evidence>
<dbReference type="Gene3D" id="3.40.630.30">
    <property type="match status" value="1"/>
</dbReference>